<evidence type="ECO:0000313" key="5">
    <source>
        <dbReference type="Proteomes" id="UP001412067"/>
    </source>
</evidence>
<name>A0ABR2MY47_9ASPA</name>
<evidence type="ECO:0000256" key="3">
    <source>
        <dbReference type="SAM" id="MobiDB-lite"/>
    </source>
</evidence>
<evidence type="ECO:0000256" key="2">
    <source>
        <dbReference type="ARBA" id="ARBA00022737"/>
    </source>
</evidence>
<evidence type="ECO:0000313" key="4">
    <source>
        <dbReference type="EMBL" id="KAK8968861.1"/>
    </source>
</evidence>
<dbReference type="SUPFAM" id="SSF52058">
    <property type="entry name" value="L domain-like"/>
    <property type="match status" value="1"/>
</dbReference>
<dbReference type="InterPro" id="IPR001611">
    <property type="entry name" value="Leu-rich_rpt"/>
</dbReference>
<keyword evidence="1" id="KW-0433">Leucine-rich repeat</keyword>
<keyword evidence="5" id="KW-1185">Reference proteome</keyword>
<evidence type="ECO:0000256" key="1">
    <source>
        <dbReference type="ARBA" id="ARBA00022614"/>
    </source>
</evidence>
<accession>A0ABR2MY47</accession>
<proteinExistence type="predicted"/>
<dbReference type="EMBL" id="JBBWWR010000003">
    <property type="protein sequence ID" value="KAK8968861.1"/>
    <property type="molecule type" value="Genomic_DNA"/>
</dbReference>
<reference evidence="4 5" key="1">
    <citation type="journal article" date="2022" name="Nat. Plants">
        <title>Genomes of leafy and leafless Platanthera orchids illuminate the evolution of mycoheterotrophy.</title>
        <authorList>
            <person name="Li M.H."/>
            <person name="Liu K.W."/>
            <person name="Li Z."/>
            <person name="Lu H.C."/>
            <person name="Ye Q.L."/>
            <person name="Zhang D."/>
            <person name="Wang J.Y."/>
            <person name="Li Y.F."/>
            <person name="Zhong Z.M."/>
            <person name="Liu X."/>
            <person name="Yu X."/>
            <person name="Liu D.K."/>
            <person name="Tu X.D."/>
            <person name="Liu B."/>
            <person name="Hao Y."/>
            <person name="Liao X.Y."/>
            <person name="Jiang Y.T."/>
            <person name="Sun W.H."/>
            <person name="Chen J."/>
            <person name="Chen Y.Q."/>
            <person name="Ai Y."/>
            <person name="Zhai J.W."/>
            <person name="Wu S.S."/>
            <person name="Zhou Z."/>
            <person name="Hsiao Y.Y."/>
            <person name="Wu W.L."/>
            <person name="Chen Y.Y."/>
            <person name="Lin Y.F."/>
            <person name="Hsu J.L."/>
            <person name="Li C.Y."/>
            <person name="Wang Z.W."/>
            <person name="Zhao X."/>
            <person name="Zhong W.Y."/>
            <person name="Ma X.K."/>
            <person name="Ma L."/>
            <person name="Huang J."/>
            <person name="Chen G.Z."/>
            <person name="Huang M.Z."/>
            <person name="Huang L."/>
            <person name="Peng D.H."/>
            <person name="Luo Y.B."/>
            <person name="Zou S.Q."/>
            <person name="Chen S.P."/>
            <person name="Lan S."/>
            <person name="Tsai W.C."/>
            <person name="Van de Peer Y."/>
            <person name="Liu Z.J."/>
        </authorList>
    </citation>
    <scope>NUCLEOTIDE SEQUENCE [LARGE SCALE GENOMIC DNA]</scope>
    <source>
        <strain evidence="4">Lor288</strain>
    </source>
</reference>
<protein>
    <submittedName>
        <fullName evidence="4">Uncharacterized protein</fullName>
    </submittedName>
</protein>
<dbReference type="Proteomes" id="UP001412067">
    <property type="component" value="Unassembled WGS sequence"/>
</dbReference>
<dbReference type="Gene3D" id="3.80.10.10">
    <property type="entry name" value="Ribonuclease Inhibitor"/>
    <property type="match status" value="1"/>
</dbReference>
<gene>
    <name evidence="4" type="ORF">KSP40_PGU021666</name>
</gene>
<keyword evidence="2" id="KW-0677">Repeat</keyword>
<feature type="region of interest" description="Disordered" evidence="3">
    <location>
        <begin position="124"/>
        <end position="164"/>
    </location>
</feature>
<feature type="compositionally biased region" description="Basic residues" evidence="3">
    <location>
        <begin position="153"/>
        <end position="164"/>
    </location>
</feature>
<dbReference type="InterPro" id="IPR032675">
    <property type="entry name" value="LRR_dom_sf"/>
</dbReference>
<dbReference type="PROSITE" id="PS51450">
    <property type="entry name" value="LRR"/>
    <property type="match status" value="2"/>
</dbReference>
<dbReference type="Pfam" id="PF00560">
    <property type="entry name" value="LRR_1"/>
    <property type="match status" value="1"/>
</dbReference>
<dbReference type="PANTHER" id="PTHR15454">
    <property type="entry name" value="NISCHARIN RELATED"/>
    <property type="match status" value="1"/>
</dbReference>
<sequence length="164" mass="17848">MAVVVNVVGGLSNCTIIKELYLAGNKIGEVEGLHRLLKLTVLDLSFNRIATAKSLGQLVANYKSLLALNLIGNPIQSCIGEEQVKKTVLGLLPHMAYLNRQQIKQQHRVREAVANSVAKAAVGDAGWSSQRRRRPAQVSSSSSKTKIGEKVRSKTRHPSSALRK</sequence>
<organism evidence="4 5">
    <name type="scientific">Platanthera guangdongensis</name>
    <dbReference type="NCBI Taxonomy" id="2320717"/>
    <lineage>
        <taxon>Eukaryota</taxon>
        <taxon>Viridiplantae</taxon>
        <taxon>Streptophyta</taxon>
        <taxon>Embryophyta</taxon>
        <taxon>Tracheophyta</taxon>
        <taxon>Spermatophyta</taxon>
        <taxon>Magnoliopsida</taxon>
        <taxon>Liliopsida</taxon>
        <taxon>Asparagales</taxon>
        <taxon>Orchidaceae</taxon>
        <taxon>Orchidoideae</taxon>
        <taxon>Orchideae</taxon>
        <taxon>Orchidinae</taxon>
        <taxon>Platanthera</taxon>
    </lineage>
</organism>
<dbReference type="PANTHER" id="PTHR15454:SF37">
    <property type="entry name" value="OUTER ARM DYNEIN LIGHT CHAIN 1 PROTEIN"/>
    <property type="match status" value="1"/>
</dbReference>
<comment type="caution">
    <text evidence="4">The sequence shown here is derived from an EMBL/GenBank/DDBJ whole genome shotgun (WGS) entry which is preliminary data.</text>
</comment>